<keyword evidence="1" id="KW-0472">Membrane</keyword>
<gene>
    <name evidence="2" type="ORF">DENOEST_2590</name>
</gene>
<protein>
    <recommendedName>
        <fullName evidence="4">Transmembrane protein</fullName>
    </recommendedName>
</protein>
<keyword evidence="3" id="KW-1185">Reference proteome</keyword>
<organism evidence="2 3">
    <name type="scientific">Denitratisoma oestradiolicum</name>
    <dbReference type="NCBI Taxonomy" id="311182"/>
    <lineage>
        <taxon>Bacteria</taxon>
        <taxon>Pseudomonadati</taxon>
        <taxon>Pseudomonadota</taxon>
        <taxon>Betaproteobacteria</taxon>
        <taxon>Nitrosomonadales</taxon>
        <taxon>Sterolibacteriaceae</taxon>
        <taxon>Denitratisoma</taxon>
    </lineage>
</organism>
<evidence type="ECO:0008006" key="4">
    <source>
        <dbReference type="Google" id="ProtNLM"/>
    </source>
</evidence>
<keyword evidence="1" id="KW-1133">Transmembrane helix</keyword>
<evidence type="ECO:0000313" key="2">
    <source>
        <dbReference type="EMBL" id="CAB1369755.1"/>
    </source>
</evidence>
<dbReference type="KEGG" id="doe:DENOEST_2590"/>
<dbReference type="EMBL" id="LR778301">
    <property type="protein sequence ID" value="CAB1369755.1"/>
    <property type="molecule type" value="Genomic_DNA"/>
</dbReference>
<proteinExistence type="predicted"/>
<accession>A0A6S6XUV6</accession>
<evidence type="ECO:0000313" key="3">
    <source>
        <dbReference type="Proteomes" id="UP000515733"/>
    </source>
</evidence>
<reference evidence="2 3" key="1">
    <citation type="submission" date="2020-03" db="EMBL/GenBank/DDBJ databases">
        <authorList>
            <consortium name="Genoscope - CEA"/>
            <person name="William W."/>
        </authorList>
    </citation>
    <scope>NUCLEOTIDE SEQUENCE [LARGE SCALE GENOMIC DNA]</scope>
    <source>
        <strain evidence="3">DSM 16959</strain>
    </source>
</reference>
<dbReference type="AlphaFoldDB" id="A0A6S6XUV6"/>
<dbReference type="Proteomes" id="UP000515733">
    <property type="component" value="Chromosome"/>
</dbReference>
<feature type="transmembrane region" description="Helical" evidence="1">
    <location>
        <begin position="20"/>
        <end position="39"/>
    </location>
</feature>
<name>A0A6S6XUV6_9PROT</name>
<sequence>MRAIGIDLSPYAPWPSRRSVLMLVLLGLAVCATALKVWLDSATLADFQQKHVRMEHTATQTRAPLTDAPKLPEPSIKAINEAIRNLNFEWHRLFEIMDSHALEDVTLLALEPSDAGKLLKILAEARSLEAMADYLQSLSEDERLNEVVLTHHEVAEQDVNRPIRFSIEARWGYGK</sequence>
<keyword evidence="1" id="KW-0812">Transmembrane</keyword>
<evidence type="ECO:0000256" key="1">
    <source>
        <dbReference type="SAM" id="Phobius"/>
    </source>
</evidence>